<dbReference type="Pfam" id="PF00001">
    <property type="entry name" value="7tm_1"/>
    <property type="match status" value="1"/>
</dbReference>
<evidence type="ECO:0000256" key="10">
    <source>
        <dbReference type="SAM" id="Phobius"/>
    </source>
</evidence>
<feature type="transmembrane region" description="Helical" evidence="10">
    <location>
        <begin position="125"/>
        <end position="144"/>
    </location>
</feature>
<evidence type="ECO:0000256" key="5">
    <source>
        <dbReference type="ARBA" id="ARBA00023136"/>
    </source>
</evidence>
<sequence>MSNSSDDATLRLFQTVAYTPVFVAGLLLNTSALWLFFRLRTWTDTHIYMFNLILADLLVILFLPFRIYDTVYSMQSGGFCAFLVMVHQTNMYVSMLTVAAISAHRFVAVSFPLLTKTLETRRKMIAHVVCALVWITVMAIYVGLLGPRPEKLRTCYDVKLQKPRLSRLLVVQIVGYLLPMATVVTCSTGAMCTVAKSAEDCHERAEEKNAAGRKKAVAIIKANMIVFIVCFTPLHVAYWLRFYSGCGSAYGTRPRSSRCPRTSDGDRLFGYSLLPLLVKWHCCTGPFHINFL</sequence>
<evidence type="ECO:0000256" key="6">
    <source>
        <dbReference type="ARBA" id="ARBA00023170"/>
    </source>
</evidence>
<protein>
    <recommendedName>
        <fullName evidence="11">G-protein coupled receptors family 1 profile domain-containing protein</fullName>
    </recommendedName>
</protein>
<keyword evidence="13" id="KW-1185">Reference proteome</keyword>
<evidence type="ECO:0000256" key="4">
    <source>
        <dbReference type="ARBA" id="ARBA00023040"/>
    </source>
</evidence>
<proteinExistence type="inferred from homology"/>
<evidence type="ECO:0000313" key="12">
    <source>
        <dbReference type="Ensembl" id="ENSEEEP00000015157.2"/>
    </source>
</evidence>
<evidence type="ECO:0000313" key="13">
    <source>
        <dbReference type="Proteomes" id="UP000314983"/>
    </source>
</evidence>
<dbReference type="Proteomes" id="UP000314983">
    <property type="component" value="Chromosome 7"/>
</dbReference>
<dbReference type="PANTHER" id="PTHR24232">
    <property type="entry name" value="G-PROTEIN COUPLED RECEPTOR"/>
    <property type="match status" value="1"/>
</dbReference>
<dbReference type="InterPro" id="IPR017452">
    <property type="entry name" value="GPCR_Rhodpsn_7TM"/>
</dbReference>
<evidence type="ECO:0000256" key="9">
    <source>
        <dbReference type="RuleBase" id="RU000688"/>
    </source>
</evidence>
<feature type="transmembrane region" description="Helical" evidence="10">
    <location>
        <begin position="216"/>
        <end position="240"/>
    </location>
</feature>
<reference evidence="13" key="1">
    <citation type="journal article" date="2014" name="Science">
        <title>Nonhuman genetics. Genomic basis for the convergent evolution of electric organs.</title>
        <authorList>
            <person name="Gallant J.R."/>
            <person name="Traeger L.L."/>
            <person name="Volkening J.D."/>
            <person name="Moffett H."/>
            <person name="Chen P.H."/>
            <person name="Novina C.D."/>
            <person name="Phillips G.N.Jr."/>
            <person name="Anand R."/>
            <person name="Wells G.B."/>
            <person name="Pinch M."/>
            <person name="Guth R."/>
            <person name="Unguez G.A."/>
            <person name="Albert J.S."/>
            <person name="Zakon H.H."/>
            <person name="Samanta M.P."/>
            <person name="Sussman M.R."/>
        </authorList>
    </citation>
    <scope>NUCLEOTIDE SEQUENCE [LARGE SCALE GENOMIC DNA]</scope>
</reference>
<dbReference type="PROSITE" id="PS00237">
    <property type="entry name" value="G_PROTEIN_RECEP_F1_1"/>
    <property type="match status" value="1"/>
</dbReference>
<dbReference type="GO" id="GO:0035025">
    <property type="term" value="P:positive regulation of Rho protein signal transduction"/>
    <property type="evidence" value="ECO:0007669"/>
    <property type="project" value="TreeGrafter"/>
</dbReference>
<evidence type="ECO:0000256" key="2">
    <source>
        <dbReference type="ARBA" id="ARBA00022692"/>
    </source>
</evidence>
<feature type="transmembrane region" description="Helical" evidence="10">
    <location>
        <begin position="12"/>
        <end position="36"/>
    </location>
</feature>
<reference evidence="13" key="2">
    <citation type="journal article" date="2017" name="Sci. Adv.">
        <title>A tail of two voltages: Proteomic comparison of the three electric organs of the electric eel.</title>
        <authorList>
            <person name="Traeger L.L."/>
            <person name="Sabat G."/>
            <person name="Barrett-Wilt G.A."/>
            <person name="Wells G.B."/>
            <person name="Sussman M.R."/>
        </authorList>
    </citation>
    <scope>NUCLEOTIDE SEQUENCE [LARGE SCALE GENOMIC DNA]</scope>
</reference>
<dbReference type="AlphaFoldDB" id="A0A4W4ESF1"/>
<evidence type="ECO:0000259" key="11">
    <source>
        <dbReference type="PROSITE" id="PS50262"/>
    </source>
</evidence>
<evidence type="ECO:0000256" key="3">
    <source>
        <dbReference type="ARBA" id="ARBA00022989"/>
    </source>
</evidence>
<feature type="transmembrane region" description="Helical" evidence="10">
    <location>
        <begin position="91"/>
        <end position="113"/>
    </location>
</feature>
<dbReference type="GO" id="GO:0007200">
    <property type="term" value="P:phospholipase C-activating G protein-coupled receptor signaling pathway"/>
    <property type="evidence" value="ECO:0007669"/>
    <property type="project" value="TreeGrafter"/>
</dbReference>
<reference evidence="12" key="3">
    <citation type="submission" date="2020-05" db="EMBL/GenBank/DDBJ databases">
        <title>Electrophorus electricus (electric eel) genome, fEleEle1, primary haplotype.</title>
        <authorList>
            <person name="Myers G."/>
            <person name="Meyer A."/>
            <person name="Fedrigo O."/>
            <person name="Formenti G."/>
            <person name="Rhie A."/>
            <person name="Tracey A."/>
            <person name="Sims Y."/>
            <person name="Jarvis E.D."/>
        </authorList>
    </citation>
    <scope>NUCLEOTIDE SEQUENCE [LARGE SCALE GENOMIC DNA]</scope>
</reference>
<dbReference type="PRINTS" id="PR00237">
    <property type="entry name" value="GPCRRHODOPSN"/>
</dbReference>
<keyword evidence="5 10" id="KW-0472">Membrane</keyword>
<feature type="transmembrane region" description="Helical" evidence="10">
    <location>
        <begin position="48"/>
        <end position="68"/>
    </location>
</feature>
<comment type="subcellular location">
    <subcellularLocation>
        <location evidence="1">Membrane</location>
        <topology evidence="1">Multi-pass membrane protein</topology>
    </subcellularLocation>
</comment>
<dbReference type="GeneTree" id="ENSGT01040000240444"/>
<evidence type="ECO:0000256" key="8">
    <source>
        <dbReference type="ARBA" id="ARBA00023224"/>
    </source>
</evidence>
<keyword evidence="3 10" id="KW-1133">Transmembrane helix</keyword>
<keyword evidence="2 9" id="KW-0812">Transmembrane</keyword>
<accession>A0A4W4ESF1</accession>
<dbReference type="GO" id="GO:0004930">
    <property type="term" value="F:G protein-coupled receptor activity"/>
    <property type="evidence" value="ECO:0007669"/>
    <property type="project" value="UniProtKB-KW"/>
</dbReference>
<keyword evidence="6 9" id="KW-0675">Receptor</keyword>
<feature type="transmembrane region" description="Helical" evidence="10">
    <location>
        <begin position="173"/>
        <end position="195"/>
    </location>
</feature>
<dbReference type="OMA" id="SCCFDAI"/>
<dbReference type="PANTHER" id="PTHR24232:SF101">
    <property type="entry name" value="G-PROTEIN COUPLED RECEPTOR 35-LIKE"/>
    <property type="match status" value="1"/>
</dbReference>
<reference evidence="12" key="4">
    <citation type="submission" date="2025-08" db="UniProtKB">
        <authorList>
            <consortium name="Ensembl"/>
        </authorList>
    </citation>
    <scope>IDENTIFICATION</scope>
</reference>
<keyword evidence="4 9" id="KW-0297">G-protein coupled receptor</keyword>
<dbReference type="Gene3D" id="1.20.1070.10">
    <property type="entry name" value="Rhodopsin 7-helix transmembrane proteins"/>
    <property type="match status" value="1"/>
</dbReference>
<dbReference type="InterPro" id="IPR000276">
    <property type="entry name" value="GPCR_Rhodpsn"/>
</dbReference>
<dbReference type="Ensembl" id="ENSEEET00000015336.2">
    <property type="protein sequence ID" value="ENSEEEP00000015157.2"/>
    <property type="gene ID" value="ENSEEEG00000007556.2"/>
</dbReference>
<dbReference type="SUPFAM" id="SSF81321">
    <property type="entry name" value="Family A G protein-coupled receptor-like"/>
    <property type="match status" value="1"/>
</dbReference>
<organism evidence="12 13">
    <name type="scientific">Electrophorus electricus</name>
    <name type="common">Electric eel</name>
    <name type="synonym">Gymnotus electricus</name>
    <dbReference type="NCBI Taxonomy" id="8005"/>
    <lineage>
        <taxon>Eukaryota</taxon>
        <taxon>Metazoa</taxon>
        <taxon>Chordata</taxon>
        <taxon>Craniata</taxon>
        <taxon>Vertebrata</taxon>
        <taxon>Euteleostomi</taxon>
        <taxon>Actinopterygii</taxon>
        <taxon>Neopterygii</taxon>
        <taxon>Teleostei</taxon>
        <taxon>Ostariophysi</taxon>
        <taxon>Gymnotiformes</taxon>
        <taxon>Gymnotoidei</taxon>
        <taxon>Gymnotidae</taxon>
        <taxon>Electrophorus</taxon>
    </lineage>
</organism>
<dbReference type="PROSITE" id="PS50262">
    <property type="entry name" value="G_PROTEIN_RECEP_F1_2"/>
    <property type="match status" value="1"/>
</dbReference>
<feature type="domain" description="G-protein coupled receptors family 1 profile" evidence="11">
    <location>
        <begin position="28"/>
        <end position="289"/>
    </location>
</feature>
<dbReference type="GO" id="GO:0005886">
    <property type="term" value="C:plasma membrane"/>
    <property type="evidence" value="ECO:0007669"/>
    <property type="project" value="TreeGrafter"/>
</dbReference>
<name>A0A4W4ESF1_ELEEL</name>
<comment type="similarity">
    <text evidence="9">Belongs to the G-protein coupled receptor 1 family.</text>
</comment>
<reference evidence="12" key="5">
    <citation type="submission" date="2025-09" db="UniProtKB">
        <authorList>
            <consortium name="Ensembl"/>
        </authorList>
    </citation>
    <scope>IDENTIFICATION</scope>
</reference>
<evidence type="ECO:0000256" key="1">
    <source>
        <dbReference type="ARBA" id="ARBA00004141"/>
    </source>
</evidence>
<keyword evidence="7" id="KW-0325">Glycoprotein</keyword>
<keyword evidence="8 9" id="KW-0807">Transducer</keyword>
<evidence type="ECO:0000256" key="7">
    <source>
        <dbReference type="ARBA" id="ARBA00023180"/>
    </source>
</evidence>